<dbReference type="AlphaFoldDB" id="A0A1T4NDI8"/>
<feature type="transmembrane region" description="Helical" evidence="1">
    <location>
        <begin position="95"/>
        <end position="115"/>
    </location>
</feature>
<sequence length="162" mass="16611">MHTTTIGLLAGAAGTTALDAVSYLDMALRGRPASSTPQQSVQRLSELAGVDLGEGEEADNRRSGWGALLGYATGVGVGLLYATAVRRRTPWAIDAAALTVAAMVGSTAPMTLLGITDPRRWSATDWLSDLLPHLAYGTVAAAALRLPGAGCDGRAHAARGRG</sequence>
<reference evidence="2 3" key="1">
    <citation type="submission" date="2017-02" db="EMBL/GenBank/DDBJ databases">
        <authorList>
            <person name="Peterson S.W."/>
        </authorList>
    </citation>
    <scope>NUCLEOTIDE SEQUENCE [LARGE SCALE GENOMIC DNA]</scope>
    <source>
        <strain evidence="2 3">DSM 45154</strain>
    </source>
</reference>
<name>A0A1T4NDI8_9ACTN</name>
<keyword evidence="1" id="KW-1133">Transmembrane helix</keyword>
<evidence type="ECO:0000256" key="1">
    <source>
        <dbReference type="SAM" id="Phobius"/>
    </source>
</evidence>
<proteinExistence type="predicted"/>
<dbReference type="RefSeq" id="WP_078760784.1">
    <property type="nucleotide sequence ID" value="NZ_FUWS01000003.1"/>
</dbReference>
<feature type="transmembrane region" description="Helical" evidence="1">
    <location>
        <begin position="64"/>
        <end position="83"/>
    </location>
</feature>
<gene>
    <name evidence="2" type="ORF">SAMN02745673_01400</name>
</gene>
<protein>
    <submittedName>
        <fullName evidence="2">Uncharacterized protein</fullName>
    </submittedName>
</protein>
<keyword evidence="3" id="KW-1185">Reference proteome</keyword>
<organism evidence="2 3">
    <name type="scientific">Marinactinospora thermotolerans DSM 45154</name>
    <dbReference type="NCBI Taxonomy" id="1122192"/>
    <lineage>
        <taxon>Bacteria</taxon>
        <taxon>Bacillati</taxon>
        <taxon>Actinomycetota</taxon>
        <taxon>Actinomycetes</taxon>
        <taxon>Streptosporangiales</taxon>
        <taxon>Nocardiopsidaceae</taxon>
        <taxon>Marinactinospora</taxon>
    </lineage>
</organism>
<accession>A0A1T4NDI8</accession>
<dbReference type="STRING" id="1122192.SAMN02745673_01400"/>
<keyword evidence="1" id="KW-0812">Transmembrane</keyword>
<dbReference type="OrthoDB" id="4569917at2"/>
<keyword evidence="1" id="KW-0472">Membrane</keyword>
<evidence type="ECO:0000313" key="2">
    <source>
        <dbReference type="EMBL" id="SJZ77349.1"/>
    </source>
</evidence>
<dbReference type="EMBL" id="FUWS01000003">
    <property type="protein sequence ID" value="SJZ77349.1"/>
    <property type="molecule type" value="Genomic_DNA"/>
</dbReference>
<evidence type="ECO:0000313" key="3">
    <source>
        <dbReference type="Proteomes" id="UP000190637"/>
    </source>
</evidence>
<dbReference type="Proteomes" id="UP000190637">
    <property type="component" value="Unassembled WGS sequence"/>
</dbReference>